<sequence>MTELTRCSHFGRTVLLCRFGDVCPSIFHESGSTPKYPLWNVNFKCPTFPQNKESLVKKDNVEETKVPFYENCADMLCNKHFKDLGDNAGEMSPGSSTESYPAFARIGLKENGKNLNQITCPDRDSNPGHLVSRPDALTVTPQVYKMKECKLEPTLEKEMPVLNIQGDSIKCERITDQSNHHVVLPDEKITYQLVRFVIKSDEKNTGEEIYPESIPIKEKIKEELTVEEHIPYLGDIKDIKCLAKQSWPVANLNAATDDFVVNRELTVDYDAESSIFSLEIKIFNKPGTKMYHLCAECNKPFQTTSDLKRHYTTHTGVKEYECNECGKKFLFPWNLKRHFHVHTGLKSFVCTICDRRFSQVQQLKSHARTHTGEKPYECRECGRRFAQMGILRRHFLIHTGQKPHVCNVCGKSFTQRGVMQRHALIHSEEKIYVCEICGKSFAHSSYLKTHFQKHSEERIHICPMCNKTFSFPGNLRRHIKGHSGEKPYECKLCNTKFSKSGDLNRHRYLHTGQKTNECAVCMKKFFRSCDLKRHLAKHTGEKLYKCQMCGKAYSQPKFNNNMDNQQQDSRSQHHELFLQEIEGIDEYWGPTFRAIYDGDEHQKFMERLDARIKSHDKDIERMCNFHYQGFIDSIRELLQVRSQAKQLNSEVVNIDKELQASAANVVVKGEELVQARKVESNIASAIENLSLCLPVLTTYAKLQRQMKEKRYYPALKTLEQLEHLYLPRVANYRFSHQMKENIPKLRENIKEASMSDLKDFLENIRKFSPKIGEVAMRHTAEQLGSDPGVVGRKKRQAPPPPNPFTGEVDYEQPAESTYDAEEDLSAQDLIDFSPVYRCLHIYTVLGSRETFETYYRKQRKKQARLVLQPPTNMHETIAGYRAYIHGIVGFFVVEDHVLNTGNGLVNRTYLDEVWSMALSKIVNALRTHSNYGYAVNQLFDLLHEIRDHYNEVLMQRWVQVFREILDEESFLPIQVSSQAEYDNVVESFPFHDQAIELLPFPKRFPFSPLVPKVYQQVKEFIYACLKFSEDLNLSQAEVDDMIRKSTNLLLTRSFSGCLSSLFRKPSLALLQVIQIIIDTGYLEEATVYLEEFVSNITGAPKENHMGSRSQGQSTMFRVARDDAERQICDKLKCKLDEFLELENYDWLLVEPKGHASSFITDLIAFLQSIFLSFTNLPPEVAQEACKSACDHIAKSVLGFMLSEDVKQISMGALQQVNLDTIQCEQFAASEPVPGLEEGALLQYFADLRQLLDLFMTWDWPTYFHDYGQENSKYQHVNPNIAIILLEKLREADKKNVFSVLKKSERDKKKLLETVLKQLRQLALTAQQQQ</sequence>
<dbReference type="InterPro" id="IPR013087">
    <property type="entry name" value="Znf_C2H2_type"/>
</dbReference>
<keyword evidence="5" id="KW-0479">Metal-binding</keyword>
<dbReference type="Gene3D" id="1.20.58.670">
    <property type="entry name" value="Dsl1p vesicle tethering complex, Tip20p subunit, domain D"/>
    <property type="match status" value="1"/>
</dbReference>
<dbReference type="SMART" id="SM00355">
    <property type="entry name" value="ZnF_C2H2"/>
    <property type="match status" value="9"/>
</dbReference>
<keyword evidence="2" id="KW-0813">Transport</keyword>
<feature type="domain" description="C2H2-type" evidence="8">
    <location>
        <begin position="376"/>
        <end position="403"/>
    </location>
</feature>
<evidence type="ECO:0000259" key="8">
    <source>
        <dbReference type="PROSITE" id="PS50157"/>
    </source>
</evidence>
<dbReference type="Proteomes" id="UP001148838">
    <property type="component" value="Unassembled WGS sequence"/>
</dbReference>
<feature type="domain" description="C2H2-type" evidence="8">
    <location>
        <begin position="320"/>
        <end position="347"/>
    </location>
</feature>
<evidence type="ECO:0000256" key="3">
    <source>
        <dbReference type="ARBA" id="ARBA00022483"/>
    </source>
</evidence>
<evidence type="ECO:0000256" key="4">
    <source>
        <dbReference type="ARBA" id="ARBA00023054"/>
    </source>
</evidence>
<dbReference type="SUPFAM" id="SSF57667">
    <property type="entry name" value="beta-beta-alpha zinc fingers"/>
    <property type="match status" value="5"/>
</dbReference>
<dbReference type="InterPro" id="IPR046361">
    <property type="entry name" value="EXOC6/Sec15_C"/>
</dbReference>
<dbReference type="PANTHER" id="PTHR12702">
    <property type="entry name" value="SEC15"/>
    <property type="match status" value="1"/>
</dbReference>
<dbReference type="InterPro" id="IPR042044">
    <property type="entry name" value="EXOC6PINT-1/Sec15/Tip20_C_dom2"/>
</dbReference>
<dbReference type="InterPro" id="IPR007225">
    <property type="entry name" value="EXOC6/Sec15"/>
</dbReference>
<feature type="domain" description="C2H2-type" evidence="8">
    <location>
        <begin position="460"/>
        <end position="487"/>
    </location>
</feature>
<dbReference type="PANTHER" id="PTHR12702:SF0">
    <property type="entry name" value="EXOCYST COMPLEX COMPONENT 6"/>
    <property type="match status" value="1"/>
</dbReference>
<feature type="coiled-coil region" evidence="6">
    <location>
        <begin position="637"/>
        <end position="664"/>
    </location>
</feature>
<accession>A0ABQ8SNF2</accession>
<dbReference type="EMBL" id="JAJSOF020000023">
    <property type="protein sequence ID" value="KAJ4435702.1"/>
    <property type="molecule type" value="Genomic_DNA"/>
</dbReference>
<reference evidence="9 10" key="1">
    <citation type="journal article" date="2022" name="Allergy">
        <title>Genome assembly and annotation of Periplaneta americana reveal a comprehensive cockroach allergen profile.</title>
        <authorList>
            <person name="Wang L."/>
            <person name="Xiong Q."/>
            <person name="Saelim N."/>
            <person name="Wang L."/>
            <person name="Nong W."/>
            <person name="Wan A.T."/>
            <person name="Shi M."/>
            <person name="Liu X."/>
            <person name="Cao Q."/>
            <person name="Hui J.H.L."/>
            <person name="Sookrung N."/>
            <person name="Leung T.F."/>
            <person name="Tungtrongchitr A."/>
            <person name="Tsui S.K.W."/>
        </authorList>
    </citation>
    <scope>NUCLEOTIDE SEQUENCE [LARGE SCALE GENOMIC DNA]</scope>
    <source>
        <strain evidence="9">PWHHKU_190912</strain>
    </source>
</reference>
<feature type="domain" description="C2H2-type" evidence="8">
    <location>
        <begin position="292"/>
        <end position="319"/>
    </location>
</feature>
<comment type="caution">
    <text evidence="9">The sequence shown here is derived from an EMBL/GenBank/DDBJ whole genome shotgun (WGS) entry which is preliminary data.</text>
</comment>
<evidence type="ECO:0000256" key="7">
    <source>
        <dbReference type="SAM" id="MobiDB-lite"/>
    </source>
</evidence>
<dbReference type="PROSITE" id="PS00028">
    <property type="entry name" value="ZINC_FINGER_C2H2_1"/>
    <property type="match status" value="9"/>
</dbReference>
<dbReference type="PROSITE" id="PS50157">
    <property type="entry name" value="ZINC_FINGER_C2H2_2"/>
    <property type="match status" value="9"/>
</dbReference>
<dbReference type="Gene3D" id="1.10.357.30">
    <property type="entry name" value="Exocyst complex subunit Sec15 C-terminal domain, N-terminal subdomain"/>
    <property type="match status" value="1"/>
</dbReference>
<keyword evidence="10" id="KW-1185">Reference proteome</keyword>
<feature type="domain" description="C2H2-type" evidence="8">
    <location>
        <begin position="516"/>
        <end position="543"/>
    </location>
</feature>
<gene>
    <name evidence="9" type="ORF">ANN_18318</name>
</gene>
<feature type="coiled-coil region" evidence="6">
    <location>
        <begin position="1301"/>
        <end position="1328"/>
    </location>
</feature>
<evidence type="ECO:0000256" key="6">
    <source>
        <dbReference type="SAM" id="Coils"/>
    </source>
</evidence>
<keyword evidence="3" id="KW-0268">Exocytosis</keyword>
<dbReference type="InterPro" id="IPR036236">
    <property type="entry name" value="Znf_C2H2_sf"/>
</dbReference>
<name>A0ABQ8SNF2_PERAM</name>
<evidence type="ECO:0000313" key="9">
    <source>
        <dbReference type="EMBL" id="KAJ4435702.1"/>
    </source>
</evidence>
<feature type="region of interest" description="Disordered" evidence="7">
    <location>
        <begin position="784"/>
        <end position="808"/>
    </location>
</feature>
<evidence type="ECO:0000256" key="5">
    <source>
        <dbReference type="PROSITE-ProRule" id="PRU00042"/>
    </source>
</evidence>
<comment type="similarity">
    <text evidence="1">Belongs to the SEC15 family.</text>
</comment>
<evidence type="ECO:0000313" key="10">
    <source>
        <dbReference type="Proteomes" id="UP001148838"/>
    </source>
</evidence>
<dbReference type="Pfam" id="PF00096">
    <property type="entry name" value="zf-C2H2"/>
    <property type="match status" value="5"/>
</dbReference>
<proteinExistence type="inferred from homology"/>
<keyword evidence="4 6" id="KW-0175">Coiled coil</keyword>
<dbReference type="InterPro" id="IPR048359">
    <property type="entry name" value="EXOC6_Sec15_N"/>
</dbReference>
<feature type="domain" description="C2H2-type" evidence="8">
    <location>
        <begin position="348"/>
        <end position="375"/>
    </location>
</feature>
<keyword evidence="5" id="KW-0862">Zinc</keyword>
<keyword evidence="5" id="KW-0863">Zinc-finger</keyword>
<feature type="domain" description="C2H2-type" evidence="8">
    <location>
        <begin position="488"/>
        <end position="515"/>
    </location>
</feature>
<feature type="domain" description="C2H2-type" evidence="8">
    <location>
        <begin position="432"/>
        <end position="459"/>
    </location>
</feature>
<dbReference type="Pfam" id="PF20651">
    <property type="entry name" value="EXOC6_Sec15_N"/>
    <property type="match status" value="1"/>
</dbReference>
<evidence type="ECO:0000256" key="2">
    <source>
        <dbReference type="ARBA" id="ARBA00022448"/>
    </source>
</evidence>
<dbReference type="InterPro" id="IPR042045">
    <property type="entry name" value="EXOC6/Sec15_C_dom1"/>
</dbReference>
<feature type="domain" description="C2H2-type" evidence="8">
    <location>
        <begin position="404"/>
        <end position="431"/>
    </location>
</feature>
<protein>
    <recommendedName>
        <fullName evidence="8">C2H2-type domain-containing protein</fullName>
    </recommendedName>
</protein>
<dbReference type="Gene3D" id="3.30.160.60">
    <property type="entry name" value="Classic Zinc Finger"/>
    <property type="match status" value="10"/>
</dbReference>
<dbReference type="Pfam" id="PF04091">
    <property type="entry name" value="Sec15_C"/>
    <property type="match status" value="1"/>
</dbReference>
<organism evidence="9 10">
    <name type="scientific">Periplaneta americana</name>
    <name type="common">American cockroach</name>
    <name type="synonym">Blatta americana</name>
    <dbReference type="NCBI Taxonomy" id="6978"/>
    <lineage>
        <taxon>Eukaryota</taxon>
        <taxon>Metazoa</taxon>
        <taxon>Ecdysozoa</taxon>
        <taxon>Arthropoda</taxon>
        <taxon>Hexapoda</taxon>
        <taxon>Insecta</taxon>
        <taxon>Pterygota</taxon>
        <taxon>Neoptera</taxon>
        <taxon>Polyneoptera</taxon>
        <taxon>Dictyoptera</taxon>
        <taxon>Blattodea</taxon>
        <taxon>Blattoidea</taxon>
        <taxon>Blattidae</taxon>
        <taxon>Blattinae</taxon>
        <taxon>Periplaneta</taxon>
    </lineage>
</organism>
<evidence type="ECO:0000256" key="1">
    <source>
        <dbReference type="ARBA" id="ARBA00007944"/>
    </source>
</evidence>